<evidence type="ECO:0000256" key="2">
    <source>
        <dbReference type="SAM" id="SignalP"/>
    </source>
</evidence>
<reference evidence="3 4" key="1">
    <citation type="submission" date="2023-11" db="EMBL/GenBank/DDBJ databases">
        <title>Halocaridina rubra genome assembly.</title>
        <authorList>
            <person name="Smith C."/>
        </authorList>
    </citation>
    <scope>NUCLEOTIDE SEQUENCE [LARGE SCALE GENOMIC DNA]</scope>
    <source>
        <strain evidence="3">EP-1</strain>
        <tissue evidence="3">Whole</tissue>
    </source>
</reference>
<dbReference type="InterPro" id="IPR006631">
    <property type="entry name" value="DM4_12"/>
</dbReference>
<proteinExistence type="predicted"/>
<keyword evidence="1" id="KW-0472">Membrane</keyword>
<keyword evidence="2" id="KW-0732">Signal</keyword>
<dbReference type="Proteomes" id="UP001381693">
    <property type="component" value="Unassembled WGS sequence"/>
</dbReference>
<feature type="transmembrane region" description="Helical" evidence="1">
    <location>
        <begin position="112"/>
        <end position="135"/>
    </location>
</feature>
<dbReference type="Pfam" id="PF07841">
    <property type="entry name" value="DM4_12"/>
    <property type="match status" value="1"/>
</dbReference>
<feature type="signal peptide" evidence="2">
    <location>
        <begin position="1"/>
        <end position="25"/>
    </location>
</feature>
<keyword evidence="4" id="KW-1185">Reference proteome</keyword>
<keyword evidence="1" id="KW-1133">Transmembrane helix</keyword>
<accession>A0AAN8X9C4</accession>
<keyword evidence="1" id="KW-0812">Transmembrane</keyword>
<dbReference type="AlphaFoldDB" id="A0AAN8X9C4"/>
<sequence length="254" mass="28797">SKFRMKFSYVFGTWTVCYVLVLVECNRQTSYTNNRYLHGQTANFPRSLNQPSWRHNEEENGVIMNPWNRLDKDEDNILVLRSNSDKVKALRQKLLSMISKEAKQLSSNNQSVISIAFLAFGVILFDVLTDAFLAYRPNMVTSSTGGQPQGREALLPGFGLFGDNINNLAEIVLNMLTIYLYRDESPDCGQRLLCESNQQAISRGFLDSLVTYISGFSVSFFLHHAPISRNLEAMRAGRKGQNCIELYPKCSITL</sequence>
<protein>
    <submittedName>
        <fullName evidence="3">Uncharacterized protein</fullName>
    </submittedName>
</protein>
<evidence type="ECO:0000313" key="4">
    <source>
        <dbReference type="Proteomes" id="UP001381693"/>
    </source>
</evidence>
<evidence type="ECO:0000256" key="1">
    <source>
        <dbReference type="SAM" id="Phobius"/>
    </source>
</evidence>
<dbReference type="EMBL" id="JAXCGZ010006017">
    <property type="protein sequence ID" value="KAK7080266.1"/>
    <property type="molecule type" value="Genomic_DNA"/>
</dbReference>
<feature type="chain" id="PRO_5042963738" evidence="2">
    <location>
        <begin position="26"/>
        <end position="254"/>
    </location>
</feature>
<comment type="caution">
    <text evidence="3">The sequence shown here is derived from an EMBL/GenBank/DDBJ whole genome shotgun (WGS) entry which is preliminary data.</text>
</comment>
<name>A0AAN8X9C4_HALRR</name>
<gene>
    <name evidence="3" type="ORF">SK128_016794</name>
</gene>
<evidence type="ECO:0000313" key="3">
    <source>
        <dbReference type="EMBL" id="KAK7080266.1"/>
    </source>
</evidence>
<feature type="non-terminal residue" evidence="3">
    <location>
        <position position="1"/>
    </location>
</feature>
<organism evidence="3 4">
    <name type="scientific">Halocaridina rubra</name>
    <name type="common">Hawaiian red shrimp</name>
    <dbReference type="NCBI Taxonomy" id="373956"/>
    <lineage>
        <taxon>Eukaryota</taxon>
        <taxon>Metazoa</taxon>
        <taxon>Ecdysozoa</taxon>
        <taxon>Arthropoda</taxon>
        <taxon>Crustacea</taxon>
        <taxon>Multicrustacea</taxon>
        <taxon>Malacostraca</taxon>
        <taxon>Eumalacostraca</taxon>
        <taxon>Eucarida</taxon>
        <taxon>Decapoda</taxon>
        <taxon>Pleocyemata</taxon>
        <taxon>Caridea</taxon>
        <taxon>Atyoidea</taxon>
        <taxon>Atyidae</taxon>
        <taxon>Halocaridina</taxon>
    </lineage>
</organism>